<dbReference type="EMBL" id="NTGA01000033">
    <property type="protein sequence ID" value="PAY21979.1"/>
    <property type="molecule type" value="Genomic_DNA"/>
</dbReference>
<accession>A0A2A2WL97</accession>
<gene>
    <name evidence="1" type="ORF">CEY15_15795</name>
</gene>
<dbReference type="RefSeq" id="WP_095719233.1">
    <property type="nucleotide sequence ID" value="NZ_NTGA01000033.1"/>
</dbReference>
<keyword evidence="2" id="KW-1185">Reference proteome</keyword>
<organism evidence="1 2">
    <name type="scientific">Dietzia natronolimnaea</name>
    <dbReference type="NCBI Taxonomy" id="161920"/>
    <lineage>
        <taxon>Bacteria</taxon>
        <taxon>Bacillati</taxon>
        <taxon>Actinomycetota</taxon>
        <taxon>Actinomycetes</taxon>
        <taxon>Mycobacteriales</taxon>
        <taxon>Dietziaceae</taxon>
        <taxon>Dietzia</taxon>
    </lineage>
</organism>
<protein>
    <submittedName>
        <fullName evidence="1">Uncharacterized protein</fullName>
    </submittedName>
</protein>
<proteinExistence type="predicted"/>
<dbReference type="Pfam" id="PF16259">
    <property type="entry name" value="DUF4913"/>
    <property type="match status" value="1"/>
</dbReference>
<evidence type="ECO:0000313" key="2">
    <source>
        <dbReference type="Proteomes" id="UP000218810"/>
    </source>
</evidence>
<name>A0A2A2WL97_9ACTN</name>
<reference evidence="2" key="1">
    <citation type="submission" date="2017-09" db="EMBL/GenBank/DDBJ databases">
        <authorList>
            <person name="Zhang Y."/>
            <person name="Huang X."/>
            <person name="Liu J."/>
            <person name="Lu L."/>
            <person name="Peng K."/>
        </authorList>
    </citation>
    <scope>NUCLEOTIDE SEQUENCE [LARGE SCALE GENOMIC DNA]</scope>
    <source>
        <strain evidence="2">S-XJ-1</strain>
    </source>
</reference>
<dbReference type="OrthoDB" id="4570343at2"/>
<dbReference type="AlphaFoldDB" id="A0A2A2WL97"/>
<dbReference type="InterPro" id="IPR032584">
    <property type="entry name" value="DUF4913"/>
</dbReference>
<comment type="caution">
    <text evidence="1">The sequence shown here is derived from an EMBL/GenBank/DDBJ whole genome shotgun (WGS) entry which is preliminary data.</text>
</comment>
<evidence type="ECO:0000313" key="1">
    <source>
        <dbReference type="EMBL" id="PAY21979.1"/>
    </source>
</evidence>
<dbReference type="Proteomes" id="UP000218810">
    <property type="component" value="Unassembled WGS sequence"/>
</dbReference>
<sequence>MSHLFDEPIVKAFSATIGEVAKTALPAAVQDVLATPRLSDHLARTIEREVEQFAETELGVPPSLRFTDEFAFFDDYLRLAYESGGMSQKWCSRWWAHGSVRFRIRSMWLAYEALARKDPATCDELFLRTIGDHHMTLLTGERSPMLACDTSHQPGKPLKSDPVEGGAS</sequence>